<keyword evidence="4" id="KW-1185">Reference proteome</keyword>
<dbReference type="InterPro" id="IPR008395">
    <property type="entry name" value="Agenet-like_dom"/>
</dbReference>
<feature type="compositionally biased region" description="Polar residues" evidence="1">
    <location>
        <begin position="1841"/>
        <end position="1851"/>
    </location>
</feature>
<dbReference type="SMART" id="SM00743">
    <property type="entry name" value="Agenet"/>
    <property type="match status" value="2"/>
</dbReference>
<dbReference type="InterPro" id="IPR055274">
    <property type="entry name" value="SWO1"/>
</dbReference>
<gene>
    <name evidence="3" type="ORF">DKX38_004147</name>
</gene>
<sequence>MDYDDNDFQTHNLHLAGEGSNKFPPVLQPYALPKFDFDDNLHGSLRFDSLVETEVFLGIENNEDNQWIEDYSRGTSGIQFSSSAAQSCSLSRCNNVWSEATSSESVEMLLKSVGQEDNTLVQTNSRESDACDELGCILKHMEPSLKPENNTPPKVEVTANLQVKFLPGENVQDLSVLDNDVEGQQPLDGSSQDPKGDLSADSGLGPSVDPSAISVESRQPVIERSLSVDGNSNNVNHRGDDDLANGSLDDRPRKGPSGMQDGASVQIIATGNDESNVKGGPDDLNDPCDDSEVLKTDTAENQKREPILSQEGRMEDENPHSGTVESMEEASIIETNSINLREPSCIIGKEHSCLPEDLVTSDQSKVDTVGGSMMAVEDNTTFERHEIEDSNGSQLDNKNLANKCEVSHLSVDGSEPSEVKAGGTSKSDIGVFSSFEAGRSSTEVVGETHAEGHVSSSILAESLQICGETMVPADGKDTIELPSNNASPEKDLIASRLQSDAASDNKSDGCRHANMVTCDAMDGVSAPSGDVTCMDAVIGHKDVKMSPLSGISSSPLDKEKEIADKISVEASLSDLKISSQVIAGLDPVTESEEDASSGAARKMLCEPAEQCPLMEDASKIEGTQSEIINKVSMQCTKDMEVCPVLCDSTAIKGNDAEVLEKESDEKGSSKVVEPTVNNNEILGPISSEGEECQVDTSLKGQKDNESAIMCGDTSDGKIAVLSTNDCGSCADVGKPTSVSPIAIGAAGEFQSESDKDGAKCSVVPTSVADSNASKALSCSRDPKKNDASKDERSFTFEVSPLANVPQKEAGNEWQPFFNIPATKVSPIVDASPSASGLVQIDPKIAQDPSHGSPKGCDVAVRTGSKGTSERKTRRSSGKALGKESARKGNPTKETASVRLEKGEKMSNVSPGPSGISQHVQLNEMQCYGHVDSSTMKPFVLASSTSNLPDLNSSVSPSLMFHQPFTDMQQVQLRAQIFVYGALIQGTAPDEAYMISAFGGSDGGKSIWENALRLSIERLHGQKPHLTALETLLLSHPGARAPDQAIKQSNVQSKVISSPIGRISKGTPTIVNPMVPLSSPLWSIPNPSSDTFQSSSMPRGPVMDHQRTLSPLHLHQTPQIRNFAGNPWISQSPFCGPWVTSPQTLALDTIGRFSAQLPITEPVQLTPVKDLSKPIASGPKHVSPGPVAQSGASDSFFTGNFPVADAKKVTTSSSQPLTDPKPRKRKKASVSESPGQNIFHTHLQTESVPGPVVTSYPLTSFAMTTPIVFASKPPTERFVTSVSPMPTDMRKGDQNAEQRNILSEETLDKVKAARVQAEDAANLAAAAVSQRQEIWNQLDKQRNSGLSPDVETKLASAAVAIAAAAAVAKAAAAAANVASNAALQAKLMADEALVSGGYNNPSQDSAISVSEGMESLGKATPDSILKGDDGTNSSSSILVAARETARWRVEAASSAAIRAENMDAIVKAAELAAEAVSQAGKIVAMGDPLSLNELVAAGPEGYWEVAQINNELGSKSNDIRRKTININIVGEGSNTSPVPGKKETQFDNYGKSPALTEGSTVDHARLLDGFSNSGAATLKVAKGRKGYKVSESEDGSRSLGTIVDYNCIKEGSHVEVFKDGNGYKAAWFSAKVLDLKDGKAYVSYTDLSSAEGESLFLLSIYGLGIGRLLMLLNPENLEKFCAYFLLAECALWRMYDCLKNERCGLYVFILMCKDLYERTRSYRTTEMGGSEKLKEWVSLRGEGDKAPKIRIARPVNAIPFEGTRKRRRAAMVDYIWSVGDKVDAWIQDSWWEGVITERSKKDDTMLTVHFPVQGETSVVKAWHLRPSLLWEDEEWVEWSGSRAGTHSTNGGDTPQEKRPRVRGPAVDAKGKDKLLKGLDSGGTDKPDEPTLLDLTAHEKLFNVGKSTKDGNRPDALRMARTGLQKEGSRVIFGVPKPGKKRKFMEVSKHYVADRSSKNNEVNDPVKFAKYLMPQGSGSRGWKNTLKTESLEKRTAASKPKVLKSGKPQNVSGRTIAQKNNSLTAVVSASDGAATDHVAKNKASISHVENTSEKHNLTDFKPLSSSVGGAEGPIFSSFSLSSDKLSSKKMSTSNAKPQQGSKGKLAPADGKLGRIEDKVLIGSSSKSTSDVAEPRRSNRRIQPTSRVSFRALTSYPMSLFSSLDLLLRGWYWVMAFIVFEPFDVVGITMVERTLAMMRSSAKKLNGRWTTHQE</sequence>
<accession>A0A5N5NBS9</accession>
<dbReference type="InterPro" id="IPR014002">
    <property type="entry name" value="Agenet_dom_plant"/>
</dbReference>
<feature type="compositionally biased region" description="Basic and acidic residues" evidence="1">
    <location>
        <begin position="780"/>
        <end position="792"/>
    </location>
</feature>
<evidence type="ECO:0000259" key="2">
    <source>
        <dbReference type="SMART" id="SM00743"/>
    </source>
</evidence>
<dbReference type="Pfam" id="PF05641">
    <property type="entry name" value="Agenet"/>
    <property type="match status" value="1"/>
</dbReference>
<dbReference type="EMBL" id="VDCV01000003">
    <property type="protein sequence ID" value="KAB5564093.1"/>
    <property type="molecule type" value="Genomic_DNA"/>
</dbReference>
<feature type="region of interest" description="Disordered" evidence="1">
    <location>
        <begin position="181"/>
        <end position="325"/>
    </location>
</feature>
<feature type="region of interest" description="Disordered" evidence="1">
    <location>
        <begin position="1839"/>
        <end position="1888"/>
    </location>
</feature>
<dbReference type="PANTHER" id="PTHR48429:SF1">
    <property type="entry name" value="AGENET DOMAIN-CONTAINING PROTEIN"/>
    <property type="match status" value="1"/>
</dbReference>
<feature type="region of interest" description="Disordered" evidence="1">
    <location>
        <begin position="843"/>
        <end position="913"/>
    </location>
</feature>
<dbReference type="PANTHER" id="PTHR48429">
    <property type="entry name" value="AGENET DOMAIN-CONTAINING PROTEIN"/>
    <property type="match status" value="1"/>
</dbReference>
<feature type="compositionally biased region" description="Polar residues" evidence="1">
    <location>
        <begin position="2005"/>
        <end position="2015"/>
    </location>
</feature>
<feature type="compositionally biased region" description="Polar residues" evidence="1">
    <location>
        <begin position="1229"/>
        <end position="1239"/>
    </location>
</feature>
<feature type="region of interest" description="Disordered" evidence="1">
    <location>
        <begin position="1991"/>
        <end position="2015"/>
    </location>
</feature>
<feature type="region of interest" description="Disordered" evidence="1">
    <location>
        <begin position="1169"/>
        <end position="1193"/>
    </location>
</feature>
<evidence type="ECO:0000313" key="3">
    <source>
        <dbReference type="EMBL" id="KAB5564093.1"/>
    </source>
</evidence>
<dbReference type="CDD" id="cd20403">
    <property type="entry name" value="Tudor_Agenet_FMRP-like_rpt2"/>
    <property type="match status" value="1"/>
</dbReference>
<feature type="compositionally biased region" description="Basic and acidic residues" evidence="1">
    <location>
        <begin position="292"/>
        <end position="319"/>
    </location>
</feature>
<evidence type="ECO:0000256" key="1">
    <source>
        <dbReference type="SAM" id="MobiDB-lite"/>
    </source>
</evidence>
<dbReference type="Proteomes" id="UP000326939">
    <property type="component" value="Chromosome 3"/>
</dbReference>
<proteinExistence type="predicted"/>
<feature type="domain" description="Agenet" evidence="2">
    <location>
        <begin position="1773"/>
        <end position="1831"/>
    </location>
</feature>
<protein>
    <recommendedName>
        <fullName evidence="2">Agenet domain-containing protein</fullName>
    </recommendedName>
</protein>
<comment type="caution">
    <text evidence="3">The sequence shown here is derived from an EMBL/GenBank/DDBJ whole genome shotgun (WGS) entry which is preliminary data.</text>
</comment>
<feature type="region of interest" description="Disordered" evidence="1">
    <location>
        <begin position="2085"/>
        <end position="2107"/>
    </location>
</feature>
<feature type="compositionally biased region" description="Basic and acidic residues" evidence="1">
    <location>
        <begin position="1867"/>
        <end position="1887"/>
    </location>
</feature>
<organism evidence="3 4">
    <name type="scientific">Salix brachista</name>
    <dbReference type="NCBI Taxonomy" id="2182728"/>
    <lineage>
        <taxon>Eukaryota</taxon>
        <taxon>Viridiplantae</taxon>
        <taxon>Streptophyta</taxon>
        <taxon>Embryophyta</taxon>
        <taxon>Tracheophyta</taxon>
        <taxon>Spermatophyta</taxon>
        <taxon>Magnoliopsida</taxon>
        <taxon>eudicotyledons</taxon>
        <taxon>Gunneridae</taxon>
        <taxon>Pentapetalae</taxon>
        <taxon>rosids</taxon>
        <taxon>fabids</taxon>
        <taxon>Malpighiales</taxon>
        <taxon>Salicaceae</taxon>
        <taxon>Saliceae</taxon>
        <taxon>Salix</taxon>
    </lineage>
</organism>
<evidence type="ECO:0000313" key="4">
    <source>
        <dbReference type="Proteomes" id="UP000326939"/>
    </source>
</evidence>
<feature type="domain" description="Agenet" evidence="2">
    <location>
        <begin position="1605"/>
        <end position="1673"/>
    </location>
</feature>
<reference evidence="4" key="1">
    <citation type="journal article" date="2019" name="Gigascience">
        <title>De novo genome assembly of the endangered Acer yangbiense, a plant species with extremely small populations endemic to Yunnan Province, China.</title>
        <authorList>
            <person name="Yang J."/>
            <person name="Wariss H.M."/>
            <person name="Tao L."/>
            <person name="Zhang R."/>
            <person name="Yun Q."/>
            <person name="Hollingsworth P."/>
            <person name="Dao Z."/>
            <person name="Luo G."/>
            <person name="Guo H."/>
            <person name="Ma Y."/>
            <person name="Sun W."/>
        </authorList>
    </citation>
    <scope>NUCLEOTIDE SEQUENCE [LARGE SCALE GENOMIC DNA]</scope>
    <source>
        <strain evidence="4">cv. br00</strain>
    </source>
</reference>
<name>A0A5N5NBS9_9ROSI</name>
<feature type="region of interest" description="Disordered" evidence="1">
    <location>
        <begin position="771"/>
        <end position="792"/>
    </location>
</feature>
<feature type="region of interest" description="Disordered" evidence="1">
    <location>
        <begin position="1206"/>
        <end position="1239"/>
    </location>
</feature>